<comment type="caution">
    <text evidence="1">The sequence shown here is derived from an EMBL/GenBank/DDBJ whole genome shotgun (WGS) entry which is preliminary data.</text>
</comment>
<evidence type="ECO:0000313" key="1">
    <source>
        <dbReference type="EMBL" id="KAI0032633.1"/>
    </source>
</evidence>
<organism evidence="1 2">
    <name type="scientific">Vararia minispora EC-137</name>
    <dbReference type="NCBI Taxonomy" id="1314806"/>
    <lineage>
        <taxon>Eukaryota</taxon>
        <taxon>Fungi</taxon>
        <taxon>Dikarya</taxon>
        <taxon>Basidiomycota</taxon>
        <taxon>Agaricomycotina</taxon>
        <taxon>Agaricomycetes</taxon>
        <taxon>Russulales</taxon>
        <taxon>Lachnocladiaceae</taxon>
        <taxon>Vararia</taxon>
    </lineage>
</organism>
<name>A0ACB8QLP4_9AGAM</name>
<sequence length="343" mass="37814">MPEDQLKRSITQALDLLREANGEGADLDMDDDSYTAMFAALFPDLLDSGSLLATDAEAVLDQAPEPPVSVPIFCVGSSDHNRVSSGIQMQCFENVEGTGIPALQTWLEYIARKDRLQIASNAFDQVMLAVQSLSDLLRLKNRVPNQPSSDFKVRWASGEADKDLPAGGKGGEARLGRPEDYKQVADAGFRARILFESAKVTTTCFNKLRDDIDGLISRACDQGQTNAATRSALQSAIRPAVTETLKWQRFRAILNGKRPKDRDYGIWYNRDRSFSVDIPGNLFKPLHAKLAEPLNDHYSDDFLTSLTRDITSAFKRVIDEVFDSVSDADFRAAIPSGNPPPAN</sequence>
<gene>
    <name evidence="1" type="ORF">K488DRAFT_85675</name>
</gene>
<dbReference type="Proteomes" id="UP000814128">
    <property type="component" value="Unassembled WGS sequence"/>
</dbReference>
<accession>A0ACB8QLP4</accession>
<keyword evidence="2" id="KW-1185">Reference proteome</keyword>
<protein>
    <submittedName>
        <fullName evidence="1">Uncharacterized protein</fullName>
    </submittedName>
</protein>
<reference evidence="1" key="2">
    <citation type="journal article" date="2022" name="New Phytol.">
        <title>Evolutionary transition to the ectomycorrhizal habit in the genomes of a hyperdiverse lineage of mushroom-forming fungi.</title>
        <authorList>
            <person name="Looney B."/>
            <person name="Miyauchi S."/>
            <person name="Morin E."/>
            <person name="Drula E."/>
            <person name="Courty P.E."/>
            <person name="Kohler A."/>
            <person name="Kuo A."/>
            <person name="LaButti K."/>
            <person name="Pangilinan J."/>
            <person name="Lipzen A."/>
            <person name="Riley R."/>
            <person name="Andreopoulos W."/>
            <person name="He G."/>
            <person name="Johnson J."/>
            <person name="Nolan M."/>
            <person name="Tritt A."/>
            <person name="Barry K.W."/>
            <person name="Grigoriev I.V."/>
            <person name="Nagy L.G."/>
            <person name="Hibbett D."/>
            <person name="Henrissat B."/>
            <person name="Matheny P.B."/>
            <person name="Labbe J."/>
            <person name="Martin F.M."/>
        </authorList>
    </citation>
    <scope>NUCLEOTIDE SEQUENCE</scope>
    <source>
        <strain evidence="1">EC-137</strain>
    </source>
</reference>
<proteinExistence type="predicted"/>
<reference evidence="1" key="1">
    <citation type="submission" date="2021-02" db="EMBL/GenBank/DDBJ databases">
        <authorList>
            <consortium name="DOE Joint Genome Institute"/>
            <person name="Ahrendt S."/>
            <person name="Looney B.P."/>
            <person name="Miyauchi S."/>
            <person name="Morin E."/>
            <person name="Drula E."/>
            <person name="Courty P.E."/>
            <person name="Chicoki N."/>
            <person name="Fauchery L."/>
            <person name="Kohler A."/>
            <person name="Kuo A."/>
            <person name="Labutti K."/>
            <person name="Pangilinan J."/>
            <person name="Lipzen A."/>
            <person name="Riley R."/>
            <person name="Andreopoulos W."/>
            <person name="He G."/>
            <person name="Johnson J."/>
            <person name="Barry K.W."/>
            <person name="Grigoriev I.V."/>
            <person name="Nagy L."/>
            <person name="Hibbett D."/>
            <person name="Henrissat B."/>
            <person name="Matheny P.B."/>
            <person name="Labbe J."/>
            <person name="Martin F."/>
        </authorList>
    </citation>
    <scope>NUCLEOTIDE SEQUENCE</scope>
    <source>
        <strain evidence="1">EC-137</strain>
    </source>
</reference>
<dbReference type="EMBL" id="MU273540">
    <property type="protein sequence ID" value="KAI0032633.1"/>
    <property type="molecule type" value="Genomic_DNA"/>
</dbReference>
<evidence type="ECO:0000313" key="2">
    <source>
        <dbReference type="Proteomes" id="UP000814128"/>
    </source>
</evidence>